<comment type="caution">
    <text evidence="1">The sequence shown here is derived from an EMBL/GenBank/DDBJ whole genome shotgun (WGS) entry which is preliminary data.</text>
</comment>
<dbReference type="SUPFAM" id="SSF53795">
    <property type="entry name" value="PEP carboxykinase-like"/>
    <property type="match status" value="1"/>
</dbReference>
<accession>A0AAE3M339</accession>
<evidence type="ECO:0000313" key="2">
    <source>
        <dbReference type="Proteomes" id="UP001209229"/>
    </source>
</evidence>
<organism evidence="1 2">
    <name type="scientific">Plebeiibacterium sediminum</name>
    <dbReference type="NCBI Taxonomy" id="2992112"/>
    <lineage>
        <taxon>Bacteria</taxon>
        <taxon>Pseudomonadati</taxon>
        <taxon>Bacteroidota</taxon>
        <taxon>Bacteroidia</taxon>
        <taxon>Marinilabiliales</taxon>
        <taxon>Marinilabiliaceae</taxon>
        <taxon>Plebeiibacterium</taxon>
    </lineage>
</organism>
<evidence type="ECO:0000313" key="1">
    <source>
        <dbReference type="EMBL" id="MCW3785915.1"/>
    </source>
</evidence>
<name>A0AAE3M339_9BACT</name>
<dbReference type="InterPro" id="IPR027417">
    <property type="entry name" value="P-loop_NTPase"/>
</dbReference>
<protein>
    <submittedName>
        <fullName evidence="1">Uncharacterized protein</fullName>
    </submittedName>
</protein>
<reference evidence="1" key="1">
    <citation type="submission" date="2022-10" db="EMBL/GenBank/DDBJ databases">
        <authorList>
            <person name="Yu W.X."/>
        </authorList>
    </citation>
    <scope>NUCLEOTIDE SEQUENCE</scope>
    <source>
        <strain evidence="1">AAT</strain>
    </source>
</reference>
<proteinExistence type="predicted"/>
<dbReference type="RefSeq" id="WP_301189486.1">
    <property type="nucleotide sequence ID" value="NZ_JAPDPJ010000007.1"/>
</dbReference>
<dbReference type="EMBL" id="JAPDPJ010000007">
    <property type="protein sequence ID" value="MCW3785915.1"/>
    <property type="molecule type" value="Genomic_DNA"/>
</dbReference>
<keyword evidence="2" id="KW-1185">Reference proteome</keyword>
<gene>
    <name evidence="1" type="ORF">OM075_05520</name>
</gene>
<dbReference type="Gene3D" id="3.40.50.300">
    <property type="entry name" value="P-loop containing nucleotide triphosphate hydrolases"/>
    <property type="match status" value="1"/>
</dbReference>
<dbReference type="AlphaFoldDB" id="A0AAE3M339"/>
<sequence length="300" mass="34706">MHCDHDKLVLKVADLILELRSDSDQILFDAENSLLHYRINNFTRVDFHCNFILKKPTISNIQDWSFIGKPENNGYLNYSWRVKSTSEKIFIQVDFDDHNQLKSLLAIIQPGLSKIEVEVEKHIRIQGPIYMDPLIHPLGSLLLLYMFHLKGGVLMHASAVIDYGNSYLFSGVSGIGKSTMARLWFECGGDVINDDRVVLRLQDDVVKIYNNPMPYYQQYPKEGVLKKIFLLKQSPENYIRPVSGVNAYSRVLGNFIQQFYEKEMVNKHLDYILKILDRVSVYEVGFKPDQEIVSLIRSLD</sequence>
<dbReference type="Proteomes" id="UP001209229">
    <property type="component" value="Unassembled WGS sequence"/>
</dbReference>